<accession>A0A6F8U2F7</accession>
<dbReference type="UniPathway" id="UPA00219"/>
<feature type="active site" description="Nucleophile" evidence="7">
    <location>
        <position position="466"/>
    </location>
</feature>
<feature type="active site" description="Proton donor/acceptor" evidence="7">
    <location>
        <position position="447"/>
    </location>
</feature>
<dbReference type="InterPro" id="IPR005490">
    <property type="entry name" value="LD_TPept_cat_dom"/>
</dbReference>
<proteinExistence type="inferred from homology"/>
<evidence type="ECO:0000256" key="3">
    <source>
        <dbReference type="ARBA" id="ARBA00022679"/>
    </source>
</evidence>
<gene>
    <name evidence="9" type="ORF">HHSLTHF2_09090</name>
</gene>
<organism evidence="9 10">
    <name type="scientific">Halomonas hydrothermalis</name>
    <dbReference type="NCBI Taxonomy" id="115561"/>
    <lineage>
        <taxon>Bacteria</taxon>
        <taxon>Pseudomonadati</taxon>
        <taxon>Pseudomonadota</taxon>
        <taxon>Gammaproteobacteria</taxon>
        <taxon>Oceanospirillales</taxon>
        <taxon>Halomonadaceae</taxon>
        <taxon>Halomonas</taxon>
    </lineage>
</organism>
<dbReference type="Gene3D" id="1.10.101.10">
    <property type="entry name" value="PGBD-like superfamily/PGBD"/>
    <property type="match status" value="1"/>
</dbReference>
<keyword evidence="5 7" id="KW-0573">Peptidoglycan synthesis</keyword>
<keyword evidence="4 7" id="KW-0133">Cell shape</keyword>
<evidence type="ECO:0000256" key="5">
    <source>
        <dbReference type="ARBA" id="ARBA00022984"/>
    </source>
</evidence>
<dbReference type="GO" id="GO:0009252">
    <property type="term" value="P:peptidoglycan biosynthetic process"/>
    <property type="evidence" value="ECO:0007669"/>
    <property type="project" value="UniProtKB-UniPathway"/>
</dbReference>
<keyword evidence="10" id="KW-1185">Reference proteome</keyword>
<dbReference type="SUPFAM" id="SSF47090">
    <property type="entry name" value="PGBD-like"/>
    <property type="match status" value="1"/>
</dbReference>
<dbReference type="Gene3D" id="2.40.440.10">
    <property type="entry name" value="L,D-transpeptidase catalytic domain-like"/>
    <property type="match status" value="1"/>
</dbReference>
<dbReference type="SUPFAM" id="SSF141523">
    <property type="entry name" value="L,D-transpeptidase catalytic domain-like"/>
    <property type="match status" value="1"/>
</dbReference>
<comment type="similarity">
    <text evidence="2">Belongs to the YkuD family.</text>
</comment>
<evidence type="ECO:0000256" key="1">
    <source>
        <dbReference type="ARBA" id="ARBA00004752"/>
    </source>
</evidence>
<comment type="pathway">
    <text evidence="1 7">Cell wall biogenesis; peptidoglycan biosynthesis.</text>
</comment>
<evidence type="ECO:0000313" key="9">
    <source>
        <dbReference type="EMBL" id="BCB07019.1"/>
    </source>
</evidence>
<evidence type="ECO:0000256" key="2">
    <source>
        <dbReference type="ARBA" id="ARBA00005992"/>
    </source>
</evidence>
<dbReference type="PROSITE" id="PS52029">
    <property type="entry name" value="LD_TPASE"/>
    <property type="match status" value="1"/>
</dbReference>
<evidence type="ECO:0000259" key="8">
    <source>
        <dbReference type="PROSITE" id="PS52029"/>
    </source>
</evidence>
<name>A0A6F8U2F7_9GAMM</name>
<keyword evidence="6 7" id="KW-0961">Cell wall biogenesis/degradation</keyword>
<evidence type="ECO:0000313" key="10">
    <source>
        <dbReference type="Proteomes" id="UP000502259"/>
    </source>
</evidence>
<dbReference type="Pfam" id="PF20142">
    <property type="entry name" value="Scaffold"/>
    <property type="match status" value="1"/>
</dbReference>
<dbReference type="PANTHER" id="PTHR41533">
    <property type="entry name" value="L,D-TRANSPEPTIDASE HI_1667-RELATED"/>
    <property type="match status" value="1"/>
</dbReference>
<dbReference type="AlphaFoldDB" id="A0A6F8U2F7"/>
<evidence type="ECO:0000256" key="6">
    <source>
        <dbReference type="ARBA" id="ARBA00023316"/>
    </source>
</evidence>
<dbReference type="InterPro" id="IPR038063">
    <property type="entry name" value="Transpep_catalytic_dom"/>
</dbReference>
<dbReference type="Proteomes" id="UP000502259">
    <property type="component" value="Chromosome"/>
</dbReference>
<feature type="domain" description="L,D-TPase catalytic" evidence="8">
    <location>
        <begin position="319"/>
        <end position="490"/>
    </location>
</feature>
<sequence>MNETTLIRRWAIGMALCLTLVQAPQLVTNAQADTGALEQALAQRLATQSSELLPVEDFYQQLNQRLVWQDSSRVEALVQALNSLEDDGLTPSDYDAGILLNAFQASQQAGALAQADFDIQATTALLLALEHLSRGKVNPNEVEPKWDIPRPERRYSLLRIVHAVENGDIQGALDYVRPSSTEYAQLRDALRQYRTLAEKGSVPYLASRDEALRPGDTNEDVLVLRQRLAYWGETNLLGADSSAYPMIEAQSAVSNQRTYDAELERAVKQFQRRHQLQEDGVVGQRTRLALNTPVTSRIDQLRVNLERARWLKPTQTDEPRVWVDIAGYRLHYTRPNGEHWDARVVVGTPRRETPIIHSAISHLTINPSWTIPPTIMREDVLPQVRRDPGYLARRNIQVISHSGERLDAGAIDWQRPGAVMLRQVSGGGNPLGRVVVRFPNNEMIYLHDTPARGVFQRDQRALSSGCVRVEGVTEFAQLLLQDSGSRYQLSSLLNSGGSDRNVNLPQRIPVALHYLTAWPNAQGEVEFRDDIYRRDADLLAALSRAV</sequence>
<dbReference type="Pfam" id="PF03734">
    <property type="entry name" value="YkuD"/>
    <property type="match status" value="1"/>
</dbReference>
<dbReference type="InterPro" id="IPR045380">
    <property type="entry name" value="LD_TPept_scaffold_dom"/>
</dbReference>
<dbReference type="InterPro" id="IPR052905">
    <property type="entry name" value="LD-transpeptidase_YkuD-like"/>
</dbReference>
<protein>
    <submittedName>
        <fullName evidence="9">Peptidoglycan-binding protein</fullName>
    </submittedName>
</protein>
<dbReference type="PANTHER" id="PTHR41533:SF2">
    <property type="entry name" value="BLR7131 PROTEIN"/>
    <property type="match status" value="1"/>
</dbReference>
<dbReference type="InterPro" id="IPR036365">
    <property type="entry name" value="PGBD-like_sf"/>
</dbReference>
<dbReference type="GO" id="GO:0016740">
    <property type="term" value="F:transferase activity"/>
    <property type="evidence" value="ECO:0007669"/>
    <property type="project" value="UniProtKB-KW"/>
</dbReference>
<dbReference type="GO" id="GO:0008360">
    <property type="term" value="P:regulation of cell shape"/>
    <property type="evidence" value="ECO:0007669"/>
    <property type="project" value="UniProtKB-UniRule"/>
</dbReference>
<dbReference type="Pfam" id="PF01471">
    <property type="entry name" value="PG_binding_1"/>
    <property type="match status" value="1"/>
</dbReference>
<dbReference type="EMBL" id="AP022843">
    <property type="protein sequence ID" value="BCB07019.1"/>
    <property type="molecule type" value="Genomic_DNA"/>
</dbReference>
<keyword evidence="3" id="KW-0808">Transferase</keyword>
<evidence type="ECO:0000256" key="4">
    <source>
        <dbReference type="ARBA" id="ARBA00022960"/>
    </source>
</evidence>
<evidence type="ECO:0000256" key="7">
    <source>
        <dbReference type="PROSITE-ProRule" id="PRU01373"/>
    </source>
</evidence>
<dbReference type="GO" id="GO:0071555">
    <property type="term" value="P:cell wall organization"/>
    <property type="evidence" value="ECO:0007669"/>
    <property type="project" value="UniProtKB-UniRule"/>
</dbReference>
<dbReference type="RefSeq" id="WP_172420169.1">
    <property type="nucleotide sequence ID" value="NZ_AP022843.1"/>
</dbReference>
<dbReference type="InterPro" id="IPR002477">
    <property type="entry name" value="Peptidoglycan-bd-like"/>
</dbReference>
<dbReference type="InterPro" id="IPR036366">
    <property type="entry name" value="PGBDSf"/>
</dbReference>
<dbReference type="GO" id="GO:0004180">
    <property type="term" value="F:carboxypeptidase activity"/>
    <property type="evidence" value="ECO:0007669"/>
    <property type="project" value="UniProtKB-ARBA"/>
</dbReference>
<reference evidence="9 10" key="1">
    <citation type="submission" date="2020-03" db="EMBL/GenBank/DDBJ databases">
        <title>Complete Genome Sequence of Halomonas hydrothermalis Strain Slthf2, Halophilic Bacterium Isolated from Deep-Sea Hydrothermal-Vent Environments.</title>
        <authorList>
            <person name="Takeyama N."/>
            <person name="Huang M."/>
            <person name="Sato K."/>
            <person name="Galipon J."/>
            <person name="Arakawa K."/>
        </authorList>
    </citation>
    <scope>NUCLEOTIDE SEQUENCE [LARGE SCALE GENOMIC DNA]</scope>
    <source>
        <strain evidence="9 10">Slthf2</strain>
    </source>
</reference>
<dbReference type="CDD" id="cd16913">
    <property type="entry name" value="YkuD_like"/>
    <property type="match status" value="1"/>
</dbReference>